<dbReference type="STRING" id="469371.Tbis_1164"/>
<gene>
    <name evidence="1" type="ordered locus">Tbis_1164</name>
</gene>
<evidence type="ECO:0000313" key="1">
    <source>
        <dbReference type="EMBL" id="ADG87886.1"/>
    </source>
</evidence>
<name>D6Y8I9_THEBD</name>
<evidence type="ECO:0000313" key="2">
    <source>
        <dbReference type="Proteomes" id="UP000006640"/>
    </source>
</evidence>
<accession>D6Y8I9</accession>
<proteinExistence type="predicted"/>
<sequence>MKDSEILGQIKDLVAEERLLRERLAAGELTRREEHERIRFLEAELDRCWDLLRQRRALRDAGEDPDLALPRPVSEDFEE</sequence>
<organism evidence="1 2">
    <name type="scientific">Thermobispora bispora (strain ATCC 19993 / DSM 43833 / CBS 139.67 / JCM 10125 / KCTC 9307 / NBRC 14880 / R51)</name>
    <dbReference type="NCBI Taxonomy" id="469371"/>
    <lineage>
        <taxon>Bacteria</taxon>
        <taxon>Bacillati</taxon>
        <taxon>Actinomycetota</taxon>
        <taxon>Actinomycetes</taxon>
        <taxon>Streptosporangiales</taxon>
        <taxon>Streptosporangiaceae</taxon>
        <taxon>Thermobispora</taxon>
    </lineage>
</organism>
<dbReference type="KEGG" id="tbi:Tbis_1164"/>
<keyword evidence="2" id="KW-1185">Reference proteome</keyword>
<dbReference type="Proteomes" id="UP000006640">
    <property type="component" value="Chromosome"/>
</dbReference>
<dbReference type="EMBL" id="CP001874">
    <property type="protein sequence ID" value="ADG87886.1"/>
    <property type="molecule type" value="Genomic_DNA"/>
</dbReference>
<dbReference type="eggNOG" id="ENOG5032YIY">
    <property type="taxonomic scope" value="Bacteria"/>
</dbReference>
<dbReference type="InterPro" id="IPR020311">
    <property type="entry name" value="Uncharacterised_Rv0898c"/>
</dbReference>
<dbReference type="HOGENOM" id="CLU_175454_0_0_11"/>
<dbReference type="RefSeq" id="WP_013131419.1">
    <property type="nucleotide sequence ID" value="NC_014165.1"/>
</dbReference>
<reference evidence="1 2" key="1">
    <citation type="submission" date="2010-01" db="EMBL/GenBank/DDBJ databases">
        <title>The complete genome of Thermobispora bispora DSM 43833.</title>
        <authorList>
            <consortium name="US DOE Joint Genome Institute (JGI-PGF)"/>
            <person name="Lucas S."/>
            <person name="Copeland A."/>
            <person name="Lapidus A."/>
            <person name="Glavina del Rio T."/>
            <person name="Dalin E."/>
            <person name="Tice H."/>
            <person name="Bruce D."/>
            <person name="Goodwin L."/>
            <person name="Pitluck S."/>
            <person name="Kyrpides N."/>
            <person name="Mavromatis K."/>
            <person name="Ivanova N."/>
            <person name="Mikhailova N."/>
            <person name="Chertkov O."/>
            <person name="Brettin T."/>
            <person name="Detter J.C."/>
            <person name="Han C."/>
            <person name="Larimer F."/>
            <person name="Land M."/>
            <person name="Hauser L."/>
            <person name="Markowitz V."/>
            <person name="Cheng J.-F."/>
            <person name="Hugenholtz P."/>
            <person name="Woyke T."/>
            <person name="Wu D."/>
            <person name="Jando M."/>
            <person name="Schneider S."/>
            <person name="Klenk H.-P."/>
            <person name="Eisen J.A."/>
        </authorList>
    </citation>
    <scope>NUCLEOTIDE SEQUENCE [LARGE SCALE GENOMIC DNA]</scope>
    <source>
        <strain evidence="2">ATCC 19993 / DSM 43833 / CBS 139.67 / JCM 10125 / KCTC 9307 / NBRC 14880 / R51</strain>
    </source>
</reference>
<dbReference type="Pfam" id="PF10944">
    <property type="entry name" value="DUF2630"/>
    <property type="match status" value="1"/>
</dbReference>
<evidence type="ECO:0008006" key="3">
    <source>
        <dbReference type="Google" id="ProtNLM"/>
    </source>
</evidence>
<dbReference type="AlphaFoldDB" id="D6Y8I9"/>
<protein>
    <recommendedName>
        <fullName evidence="3">DUF2630 family protein</fullName>
    </recommendedName>
</protein>